<dbReference type="AlphaFoldDB" id="A0A939IUE1"/>
<proteinExistence type="predicted"/>
<dbReference type="EMBL" id="JAEMWU010000001">
    <property type="protein sequence ID" value="MBN8204548.1"/>
    <property type="molecule type" value="Genomic_DNA"/>
</dbReference>
<feature type="transmembrane region" description="Helical" evidence="2">
    <location>
        <begin position="145"/>
        <end position="161"/>
    </location>
</feature>
<feature type="compositionally biased region" description="Basic and acidic residues" evidence="1">
    <location>
        <begin position="530"/>
        <end position="540"/>
    </location>
</feature>
<protein>
    <submittedName>
        <fullName evidence="4">Tripartite tricarboxylate transporter permease</fullName>
    </submittedName>
</protein>
<feature type="region of interest" description="Disordered" evidence="1">
    <location>
        <begin position="519"/>
        <end position="540"/>
    </location>
</feature>
<evidence type="ECO:0000256" key="2">
    <source>
        <dbReference type="SAM" id="Phobius"/>
    </source>
</evidence>
<dbReference type="PANTHER" id="PTHR35342">
    <property type="entry name" value="TRICARBOXYLIC TRANSPORT PROTEIN"/>
    <property type="match status" value="1"/>
</dbReference>
<comment type="caution">
    <text evidence="4">The sequence shown here is derived from an EMBL/GenBank/DDBJ whole genome shotgun (WGS) entry which is preliminary data.</text>
</comment>
<keyword evidence="2" id="KW-0472">Membrane</keyword>
<feature type="transmembrane region" description="Helical" evidence="2">
    <location>
        <begin position="198"/>
        <end position="218"/>
    </location>
</feature>
<feature type="domain" description="DUF112" evidence="3">
    <location>
        <begin position="18"/>
        <end position="437"/>
    </location>
</feature>
<reference evidence="4" key="1">
    <citation type="submission" date="2020-12" db="EMBL/GenBank/DDBJ databases">
        <title>PHA producing bacteria isolated from mangrove.</title>
        <authorList>
            <person name="Zheng W."/>
            <person name="Yu S."/>
            <person name="Huang Y."/>
        </authorList>
    </citation>
    <scope>NUCLEOTIDE SEQUENCE</scope>
    <source>
        <strain evidence="4">GN8-5</strain>
    </source>
</reference>
<name>A0A939IUE1_9MICO</name>
<dbReference type="Pfam" id="PF01970">
    <property type="entry name" value="TctA"/>
    <property type="match status" value="1"/>
</dbReference>
<evidence type="ECO:0000313" key="4">
    <source>
        <dbReference type="EMBL" id="MBN8204548.1"/>
    </source>
</evidence>
<dbReference type="InterPro" id="IPR002823">
    <property type="entry name" value="DUF112_TM"/>
</dbReference>
<feature type="transmembrane region" description="Helical" evidence="2">
    <location>
        <begin position="251"/>
        <end position="278"/>
    </location>
</feature>
<feature type="transmembrane region" description="Helical" evidence="2">
    <location>
        <begin position="105"/>
        <end position="133"/>
    </location>
</feature>
<feature type="transmembrane region" description="Helical" evidence="2">
    <location>
        <begin position="16"/>
        <end position="46"/>
    </location>
</feature>
<evidence type="ECO:0000259" key="3">
    <source>
        <dbReference type="Pfam" id="PF01970"/>
    </source>
</evidence>
<evidence type="ECO:0000313" key="5">
    <source>
        <dbReference type="Proteomes" id="UP000664385"/>
    </source>
</evidence>
<accession>A0A939IUE1</accession>
<feature type="transmembrane region" description="Helical" evidence="2">
    <location>
        <begin position="320"/>
        <end position="341"/>
    </location>
</feature>
<dbReference type="PANTHER" id="PTHR35342:SF5">
    <property type="entry name" value="TRICARBOXYLIC TRANSPORT PROTEIN"/>
    <property type="match status" value="1"/>
</dbReference>
<keyword evidence="2" id="KW-1133">Transmembrane helix</keyword>
<dbReference type="Proteomes" id="UP000664385">
    <property type="component" value="Unassembled WGS sequence"/>
</dbReference>
<gene>
    <name evidence="4" type="ORF">JF543_01080</name>
</gene>
<feature type="transmembrane region" description="Helical" evidence="2">
    <location>
        <begin position="465"/>
        <end position="485"/>
    </location>
</feature>
<feature type="transmembrane region" description="Helical" evidence="2">
    <location>
        <begin position="168"/>
        <end position="186"/>
    </location>
</feature>
<sequence length="540" mass="56469">MTPIIDGVNSLLDISIVLYMGVGLVLGFMVGAFPGITATMAVALAAGFTMTLEPVQGLAVLLTIYVTANFGDRVPSILINTPGTPASIATTLDGYPMAKQGRAGLALTISAIASAIGILASLVLFAIAAVPIANFARDYFRSPELFALVVFGIAIMIGISSKSMLKGILAGLFGLMLGTVGTYSATADQRFTFGLLELVEGVNFIAVIIGLFGIAELFDQLLTHRKNHTRPISSLGRWWPNRRELKQSGRATAVGGAVGLGVGLIPAAGGDIAGLIGWERARKVSKTPDAFGKGSIEGVAASDTASSATLGGSLTTTMALGIPGDSVMAVMIGSMIIWGITPGPNLFSDRPDLVVSIVGIMLVATLLALGLSLVRMKGMVKLLDVPQPYLWSGILIFCIIGTYATSNSLSTVITMLVFGVLGVLLKRMQVPAGPIVLGLLLGPLAEENLARTLAILPTRPFFEVVSPIAIALLLLAVLSIVMPAIRSARKPRAERASFAESVLDTESLEQIAHAHDELAADPDLLTSTVRTEKKNPKEKK</sequence>
<evidence type="ECO:0000256" key="1">
    <source>
        <dbReference type="SAM" id="MobiDB-lite"/>
    </source>
</evidence>
<keyword evidence="2" id="KW-0812">Transmembrane</keyword>
<organism evidence="4 5">
    <name type="scientific">Microbacterium esteraromaticum</name>
    <dbReference type="NCBI Taxonomy" id="57043"/>
    <lineage>
        <taxon>Bacteria</taxon>
        <taxon>Bacillati</taxon>
        <taxon>Actinomycetota</taxon>
        <taxon>Actinomycetes</taxon>
        <taxon>Micrococcales</taxon>
        <taxon>Microbacteriaceae</taxon>
        <taxon>Microbacterium</taxon>
    </lineage>
</organism>
<feature type="transmembrane region" description="Helical" evidence="2">
    <location>
        <begin position="353"/>
        <end position="374"/>
    </location>
</feature>
<dbReference type="RefSeq" id="WP_206822498.1">
    <property type="nucleotide sequence ID" value="NZ_JAEMWU010000001.1"/>
</dbReference>
<feature type="transmembrane region" description="Helical" evidence="2">
    <location>
        <begin position="394"/>
        <end position="421"/>
    </location>
</feature>